<evidence type="ECO:0000256" key="5">
    <source>
        <dbReference type="ARBA" id="ARBA00023242"/>
    </source>
</evidence>
<dbReference type="GO" id="GO:0043565">
    <property type="term" value="F:sequence-specific DNA binding"/>
    <property type="evidence" value="ECO:0007669"/>
    <property type="project" value="TreeGrafter"/>
</dbReference>
<sequence>MVKFSKFMKKNSSKSKERITTRVVSSSSKLKLKKAAAKGDIIEMHGGRIVRSTGRKDRHSKVCTARGPRDRRVRLSPNTAIQFYDVQDRLGYDRPSKAIDWLMKEAKSAIDALDDSAHASQINSTILTQTVDHQNQYQSQLQYMNCNFFLPQSSAQGQHNQGLNCNLPLQDHHLPFVFGPGTGVGAQQGVFSNALQQLPIFQFQEMPNYYYQREPLQSSFSFQETHQQQQLTNYQFPNSNYNCLRYSNSNDGLLQISPSAATLDEQNQIHFQN</sequence>
<dbReference type="EMBL" id="MT414975">
    <property type="protein sequence ID" value="QTJ02260.1"/>
    <property type="molecule type" value="mRNA"/>
</dbReference>
<evidence type="ECO:0000259" key="6">
    <source>
        <dbReference type="PROSITE" id="PS51369"/>
    </source>
</evidence>
<dbReference type="InterPro" id="IPR005333">
    <property type="entry name" value="Transcription_factor_TCP"/>
</dbReference>
<evidence type="ECO:0000256" key="4">
    <source>
        <dbReference type="ARBA" id="ARBA00023163"/>
    </source>
</evidence>
<accession>A0A8A6LXH2</accession>
<dbReference type="GO" id="GO:2000032">
    <property type="term" value="P:regulation of secondary shoot formation"/>
    <property type="evidence" value="ECO:0007669"/>
    <property type="project" value="TreeGrafter"/>
</dbReference>
<proteinExistence type="evidence at transcript level"/>
<name>A0A8A6LXH2_CATRO</name>
<dbReference type="InterPro" id="IPR017887">
    <property type="entry name" value="TF_TCP_subgr"/>
</dbReference>
<feature type="domain" description="TCP" evidence="6">
    <location>
        <begin position="55"/>
        <end position="113"/>
    </location>
</feature>
<dbReference type="GO" id="GO:0005634">
    <property type="term" value="C:nucleus"/>
    <property type="evidence" value="ECO:0007669"/>
    <property type="project" value="UniProtKB-SubCell"/>
</dbReference>
<organism evidence="7">
    <name type="scientific">Catharanthus roseus</name>
    <name type="common">Madagascar periwinkle</name>
    <name type="synonym">Vinca rosea</name>
    <dbReference type="NCBI Taxonomy" id="4058"/>
    <lineage>
        <taxon>Eukaryota</taxon>
        <taxon>Viridiplantae</taxon>
        <taxon>Streptophyta</taxon>
        <taxon>Embryophyta</taxon>
        <taxon>Tracheophyta</taxon>
        <taxon>Spermatophyta</taxon>
        <taxon>Magnoliopsida</taxon>
        <taxon>eudicotyledons</taxon>
        <taxon>Gunneridae</taxon>
        <taxon>Pentapetalae</taxon>
        <taxon>asterids</taxon>
        <taxon>lamiids</taxon>
        <taxon>Gentianales</taxon>
        <taxon>Apocynaceae</taxon>
        <taxon>Rauvolfioideae</taxon>
        <taxon>Vinceae</taxon>
        <taxon>Catharanthinae</taxon>
        <taxon>Catharanthus</taxon>
    </lineage>
</organism>
<keyword evidence="4" id="KW-0804">Transcription</keyword>
<dbReference type="PROSITE" id="PS51369">
    <property type="entry name" value="TCP"/>
    <property type="match status" value="1"/>
</dbReference>
<dbReference type="OrthoDB" id="1927134at2759"/>
<dbReference type="PANTHER" id="PTHR31072">
    <property type="entry name" value="TRANSCRIPTION FACTOR TCP4-RELATED"/>
    <property type="match status" value="1"/>
</dbReference>
<evidence type="ECO:0000313" key="7">
    <source>
        <dbReference type="EMBL" id="QTJ02260.1"/>
    </source>
</evidence>
<dbReference type="Pfam" id="PF03634">
    <property type="entry name" value="TCP"/>
    <property type="match status" value="1"/>
</dbReference>
<keyword evidence="5" id="KW-0539">Nucleus</keyword>
<dbReference type="AlphaFoldDB" id="A0A8A6LXH2"/>
<evidence type="ECO:0000256" key="2">
    <source>
        <dbReference type="ARBA" id="ARBA00023015"/>
    </source>
</evidence>
<comment type="subcellular location">
    <subcellularLocation>
        <location evidence="1">Nucleus</location>
    </subcellularLocation>
</comment>
<protein>
    <submittedName>
        <fullName evidence="7">TCP type transcription factor</fullName>
    </submittedName>
</protein>
<keyword evidence="3" id="KW-0238">DNA-binding</keyword>
<dbReference type="GO" id="GO:0003700">
    <property type="term" value="F:DNA-binding transcription factor activity"/>
    <property type="evidence" value="ECO:0007669"/>
    <property type="project" value="InterPro"/>
</dbReference>
<reference evidence="7" key="1">
    <citation type="journal article" date="2020" name="bioRxiv">
        <title>Subfunctionalization of paralog transcription factors contributes to regulation of alkaloid pathway branch choice in Catharanthus roseus.</title>
        <authorList>
            <person name="Colinas M."/>
            <person name="Pollier J."/>
            <person name="Vaneechoutte D."/>
            <person name="Malat D.G."/>
            <person name="Schweizer F."/>
            <person name="De Milde L."/>
            <person name="De Clercq R."/>
            <person name="Guedes J.G."/>
            <person name="Martinez-Cortes T."/>
            <person name="Molina Hidalgo F.J."/>
            <person name="Sottomayor M."/>
            <person name="Vandepoele K."/>
            <person name="Goossens A."/>
        </authorList>
    </citation>
    <scope>NUCLEOTIDE SEQUENCE</scope>
</reference>
<gene>
    <name evidence="7" type="ORF">CRO_T101037</name>
</gene>
<dbReference type="PANTHER" id="PTHR31072:SF97">
    <property type="entry name" value="TRANSCRIPTION FACTOR TCP4-LIKE"/>
    <property type="match status" value="1"/>
</dbReference>
<evidence type="ECO:0000256" key="3">
    <source>
        <dbReference type="ARBA" id="ARBA00023125"/>
    </source>
</evidence>
<keyword evidence="2" id="KW-0805">Transcription regulation</keyword>
<evidence type="ECO:0000256" key="1">
    <source>
        <dbReference type="ARBA" id="ARBA00004123"/>
    </source>
</evidence>